<dbReference type="Proteomes" id="UP000295281">
    <property type="component" value="Unassembled WGS sequence"/>
</dbReference>
<comment type="caution">
    <text evidence="1">The sequence shown here is derived from an EMBL/GenBank/DDBJ whole genome shotgun (WGS) entry which is preliminary data.</text>
</comment>
<evidence type="ECO:0000313" key="2">
    <source>
        <dbReference type="Proteomes" id="UP000295281"/>
    </source>
</evidence>
<evidence type="ECO:0000313" key="1">
    <source>
        <dbReference type="EMBL" id="TDQ45384.1"/>
    </source>
</evidence>
<accession>A0A4R6UQ53</accession>
<sequence length="121" mass="13036">MTDVHALPTPIVPQGWGGVDTSIDTEVPELLSEDQFDRYTETVAALLDAAGLTVRVPDENTPGSLRITNQKTGFTVELDMRDDRGADWTLEASDEIPEGTTALRLAIRIAEILGTATPDEG</sequence>
<proteinExistence type="predicted"/>
<dbReference type="AlphaFoldDB" id="A0A4R6UQ53"/>
<gene>
    <name evidence="1" type="ORF">EV190_1326</name>
</gene>
<name>A0A4R6UQ53_9ACTN</name>
<keyword evidence="2" id="KW-1185">Reference proteome</keyword>
<dbReference type="OrthoDB" id="3429299at2"/>
<protein>
    <submittedName>
        <fullName evidence="1">Uncharacterized protein</fullName>
    </submittedName>
</protein>
<reference evidence="1 2" key="1">
    <citation type="submission" date="2019-03" db="EMBL/GenBank/DDBJ databases">
        <title>Genomic Encyclopedia of Type Strains, Phase IV (KMG-IV): sequencing the most valuable type-strain genomes for metagenomic binning, comparative biology and taxonomic classification.</title>
        <authorList>
            <person name="Goeker M."/>
        </authorList>
    </citation>
    <scope>NUCLEOTIDE SEQUENCE [LARGE SCALE GENOMIC DNA]</scope>
    <source>
        <strain evidence="1 2">DSM 46770</strain>
    </source>
</reference>
<dbReference type="EMBL" id="SNYN01000032">
    <property type="protein sequence ID" value="TDQ45384.1"/>
    <property type="molecule type" value="Genomic_DNA"/>
</dbReference>
<organism evidence="1 2">
    <name type="scientific">Actinorugispora endophytica</name>
    <dbReference type="NCBI Taxonomy" id="1605990"/>
    <lineage>
        <taxon>Bacteria</taxon>
        <taxon>Bacillati</taxon>
        <taxon>Actinomycetota</taxon>
        <taxon>Actinomycetes</taxon>
        <taxon>Streptosporangiales</taxon>
        <taxon>Nocardiopsidaceae</taxon>
        <taxon>Actinorugispora</taxon>
    </lineage>
</organism>
<dbReference type="RefSeq" id="WP_133743523.1">
    <property type="nucleotide sequence ID" value="NZ_SNYN01000032.1"/>
</dbReference>